<dbReference type="PANTHER" id="PTHR41373:SF1">
    <property type="entry name" value="PHOSPHATIDYLGLYCEROL LYSYLTRANSFERASE C-TERMINAL DOMAIN-CONTAINING PROTEIN"/>
    <property type="match status" value="1"/>
</dbReference>
<name>A0A174GGI2_9CLOT</name>
<proteinExistence type="predicted"/>
<dbReference type="AlphaFoldDB" id="A0A174GGI2"/>
<sequence length="294" mass="34990">MENFKSINLEDKDLFEKYLCKIDNKSYEYSFVTLYLWKDFCKTQYSIINDCLIIKKETEDGTFFMMPIGYDKNKLEDLILTLKSLSPTDTIYLFGDIEDNFINVLKKYTSFPFKTIQNRDNFEYVYSTDELLNLSGKKYHQKKNHYNSFIKSYNYIIKSIDDEKIIQDCLALIEKWHENKYKLCEELRCETVEITNLLHNLNYLNLKSIAVYVNNNLVGFSIGEILNDTAIIHIERCDINYKGIYAFINREFINKNFKNTKYINREEDCGCPGLRKSKLSYYPLYLLKKSLIII</sequence>
<evidence type="ECO:0000259" key="1">
    <source>
        <dbReference type="Pfam" id="PF09924"/>
    </source>
</evidence>
<reference evidence="2 3" key="1">
    <citation type="submission" date="2015-09" db="EMBL/GenBank/DDBJ databases">
        <authorList>
            <consortium name="Pathogen Informatics"/>
        </authorList>
    </citation>
    <scope>NUCLEOTIDE SEQUENCE [LARGE SCALE GENOMIC DNA]</scope>
    <source>
        <strain evidence="2 3">2789STDY5834855</strain>
    </source>
</reference>
<dbReference type="InterPro" id="IPR016732">
    <property type="entry name" value="UCP018688"/>
</dbReference>
<dbReference type="GeneID" id="83012947"/>
<dbReference type="RefSeq" id="WP_042401317.1">
    <property type="nucleotide sequence ID" value="NZ_CYYT01000001.1"/>
</dbReference>
<dbReference type="Proteomes" id="UP000095558">
    <property type="component" value="Unassembled WGS sequence"/>
</dbReference>
<dbReference type="InterPro" id="IPR024320">
    <property type="entry name" value="LPG_synthase_C"/>
</dbReference>
<feature type="domain" description="Phosphatidylglycerol lysyltransferase C-terminal" evidence="1">
    <location>
        <begin position="23"/>
        <end position="290"/>
    </location>
</feature>
<evidence type="ECO:0000313" key="2">
    <source>
        <dbReference type="EMBL" id="CUO60667.1"/>
    </source>
</evidence>
<dbReference type="Gene3D" id="3.40.630.30">
    <property type="match status" value="1"/>
</dbReference>
<dbReference type="Pfam" id="PF09924">
    <property type="entry name" value="LPG_synthase_C"/>
    <property type="match status" value="1"/>
</dbReference>
<organism evidence="2 3">
    <name type="scientific">Clostridium disporicum</name>
    <dbReference type="NCBI Taxonomy" id="84024"/>
    <lineage>
        <taxon>Bacteria</taxon>
        <taxon>Bacillati</taxon>
        <taxon>Bacillota</taxon>
        <taxon>Clostridia</taxon>
        <taxon>Eubacteriales</taxon>
        <taxon>Clostridiaceae</taxon>
        <taxon>Clostridium</taxon>
    </lineage>
</organism>
<accession>A0A174GGI2</accession>
<gene>
    <name evidence="2" type="ORF">ERS852470_02824</name>
</gene>
<evidence type="ECO:0000313" key="3">
    <source>
        <dbReference type="Proteomes" id="UP000095558"/>
    </source>
</evidence>
<protein>
    <submittedName>
        <fullName evidence="2">Uncharacterized conserved protein</fullName>
    </submittedName>
</protein>
<dbReference type="InterPro" id="IPR016181">
    <property type="entry name" value="Acyl_CoA_acyltransferase"/>
</dbReference>
<dbReference type="EMBL" id="CYZV01000034">
    <property type="protein sequence ID" value="CUO60667.1"/>
    <property type="molecule type" value="Genomic_DNA"/>
</dbReference>
<dbReference type="PANTHER" id="PTHR41373">
    <property type="entry name" value="DUF2156 DOMAIN-CONTAINING PROTEIN"/>
    <property type="match status" value="1"/>
</dbReference>
<dbReference type="SUPFAM" id="SSF55729">
    <property type="entry name" value="Acyl-CoA N-acyltransferases (Nat)"/>
    <property type="match status" value="2"/>
</dbReference>
<dbReference type="PIRSF" id="PIRSF018688">
    <property type="entry name" value="UCP018688"/>
    <property type="match status" value="1"/>
</dbReference>